<evidence type="ECO:0000256" key="2">
    <source>
        <dbReference type="ARBA" id="ARBA00023125"/>
    </source>
</evidence>
<comment type="similarity">
    <text evidence="1">Belongs to the 'phage' integrase family.</text>
</comment>
<dbReference type="InterPro" id="IPR013762">
    <property type="entry name" value="Integrase-like_cat_sf"/>
</dbReference>
<proteinExistence type="inferred from homology"/>
<dbReference type="Proteomes" id="UP000635565">
    <property type="component" value="Unassembled WGS sequence"/>
</dbReference>
<keyword evidence="3" id="KW-0233">DNA recombination</keyword>
<evidence type="ECO:0008006" key="9">
    <source>
        <dbReference type="Google" id="ProtNLM"/>
    </source>
</evidence>
<name>A0ABQ3VQQ0_9CHLR</name>
<evidence type="ECO:0000313" key="7">
    <source>
        <dbReference type="EMBL" id="GHO88192.1"/>
    </source>
</evidence>
<dbReference type="EMBL" id="BNJJ01000022">
    <property type="protein sequence ID" value="GHO88192.1"/>
    <property type="molecule type" value="Genomic_DNA"/>
</dbReference>
<keyword evidence="2 4" id="KW-0238">DNA-binding</keyword>
<comment type="caution">
    <text evidence="7">The sequence shown here is derived from an EMBL/GenBank/DDBJ whole genome shotgun (WGS) entry which is preliminary data.</text>
</comment>
<reference evidence="7 8" key="1">
    <citation type="journal article" date="2021" name="Int. J. Syst. Evol. Microbiol.">
        <title>Reticulibacter mediterranei gen. nov., sp. nov., within the new family Reticulibacteraceae fam. nov., and Ktedonospora formicarum gen. nov., sp. nov., Ktedonobacter robiniae sp. nov., Dictyobacter formicarum sp. nov. and Dictyobacter arantiisoli sp. nov., belonging to the class Ktedonobacteria.</title>
        <authorList>
            <person name="Yabe S."/>
            <person name="Zheng Y."/>
            <person name="Wang C.M."/>
            <person name="Sakai Y."/>
            <person name="Abe K."/>
            <person name="Yokota A."/>
            <person name="Donadio S."/>
            <person name="Cavaletti L."/>
            <person name="Monciardini P."/>
        </authorList>
    </citation>
    <scope>NUCLEOTIDE SEQUENCE [LARGE SCALE GENOMIC DNA]</scope>
    <source>
        <strain evidence="7 8">SOSP1-9</strain>
    </source>
</reference>
<dbReference type="PROSITE" id="PS51898">
    <property type="entry name" value="TYR_RECOMBINASE"/>
    <property type="match status" value="1"/>
</dbReference>
<gene>
    <name evidence="7" type="ORF">KSZ_61980</name>
</gene>
<evidence type="ECO:0000313" key="8">
    <source>
        <dbReference type="Proteomes" id="UP000635565"/>
    </source>
</evidence>
<dbReference type="Gene3D" id="1.10.443.10">
    <property type="entry name" value="Intergrase catalytic core"/>
    <property type="match status" value="1"/>
</dbReference>
<evidence type="ECO:0000259" key="5">
    <source>
        <dbReference type="PROSITE" id="PS51898"/>
    </source>
</evidence>
<dbReference type="InterPro" id="IPR050090">
    <property type="entry name" value="Tyrosine_recombinase_XerCD"/>
</dbReference>
<dbReference type="InterPro" id="IPR002104">
    <property type="entry name" value="Integrase_catalytic"/>
</dbReference>
<organism evidence="7 8">
    <name type="scientific">Dictyobacter formicarum</name>
    <dbReference type="NCBI Taxonomy" id="2778368"/>
    <lineage>
        <taxon>Bacteria</taxon>
        <taxon>Bacillati</taxon>
        <taxon>Chloroflexota</taxon>
        <taxon>Ktedonobacteria</taxon>
        <taxon>Ktedonobacterales</taxon>
        <taxon>Dictyobacteraceae</taxon>
        <taxon>Dictyobacter</taxon>
    </lineage>
</organism>
<feature type="domain" description="Core-binding (CB)" evidence="6">
    <location>
        <begin position="52"/>
        <end position="141"/>
    </location>
</feature>
<dbReference type="PANTHER" id="PTHR30349:SF41">
    <property type="entry name" value="INTEGRASE_RECOMBINASE PROTEIN MJ0367-RELATED"/>
    <property type="match status" value="1"/>
</dbReference>
<dbReference type="InterPro" id="IPR010998">
    <property type="entry name" value="Integrase_recombinase_N"/>
</dbReference>
<dbReference type="PROSITE" id="PS51900">
    <property type="entry name" value="CB"/>
    <property type="match status" value="1"/>
</dbReference>
<dbReference type="InterPro" id="IPR044068">
    <property type="entry name" value="CB"/>
</dbReference>
<evidence type="ECO:0000256" key="4">
    <source>
        <dbReference type="PROSITE-ProRule" id="PRU01248"/>
    </source>
</evidence>
<sequence length="513" mass="59578">MPASHSHVSPFPFPDPVEAEFAKDIWDARCIPGTRYSPCRSVFLLNFTYIAPALRPVVKRHIQLTLMKYSVDHCRNKIRHLETFLDFFLSRHPGATHFQQLDRADIEAYLVYLRTDHGKHWSEQEMIYALSTLKQFLEYLQQRSAFEAPHQSIGKLIWPDDVGRKANYYNGETVKYIPESVLQQIDQQIHLFPAEHLPVFILLRASGWRISDVLNLRCDTCLEHSPSGWWLCGDIRKTNVLNHRVPISDEIAALVTTQQKYVEEHIPPERNPRKYLFPAQKEDRTGLAQSADDFRYVLTSFSKKAELTDDAGKPFRLKAHAFRHTKAVELINNGMSLFYVQKWMAHLSPHMTMVYAKLLDPTMRRAWEEAFARGAVRIDPAGAPKPVDPAQLVKEQEIEWEHIRHNLDAVRLPNGYCFKPKKANCPTQETPCYTCHHFCTTPDFLPQFEREEREMRELIELGKKAGSEIWVERNTQKMGRLLPVIQILRTGDLHHPAGKALREYTPEERAKRV</sequence>
<accession>A0ABQ3VQQ0</accession>
<dbReference type="SUPFAM" id="SSF56349">
    <property type="entry name" value="DNA breaking-rejoining enzymes"/>
    <property type="match status" value="1"/>
</dbReference>
<dbReference type="Pfam" id="PF00589">
    <property type="entry name" value="Phage_integrase"/>
    <property type="match status" value="1"/>
</dbReference>
<evidence type="ECO:0000256" key="3">
    <source>
        <dbReference type="ARBA" id="ARBA00023172"/>
    </source>
</evidence>
<evidence type="ECO:0000256" key="1">
    <source>
        <dbReference type="ARBA" id="ARBA00008857"/>
    </source>
</evidence>
<dbReference type="Gene3D" id="1.10.150.130">
    <property type="match status" value="1"/>
</dbReference>
<evidence type="ECO:0000259" key="6">
    <source>
        <dbReference type="PROSITE" id="PS51900"/>
    </source>
</evidence>
<feature type="domain" description="Tyr recombinase" evidence="5">
    <location>
        <begin position="172"/>
        <end position="368"/>
    </location>
</feature>
<dbReference type="PANTHER" id="PTHR30349">
    <property type="entry name" value="PHAGE INTEGRASE-RELATED"/>
    <property type="match status" value="1"/>
</dbReference>
<protein>
    <recommendedName>
        <fullName evidence="9">Transposase</fullName>
    </recommendedName>
</protein>
<dbReference type="InterPro" id="IPR011010">
    <property type="entry name" value="DNA_brk_join_enz"/>
</dbReference>
<dbReference type="RefSeq" id="WP_201365801.1">
    <property type="nucleotide sequence ID" value="NZ_BNJJ01000022.1"/>
</dbReference>
<keyword evidence="8" id="KW-1185">Reference proteome</keyword>